<name>A0AAN8XQX0_HALRR</name>
<organism evidence="15 16">
    <name type="scientific">Halocaridina rubra</name>
    <name type="common">Hawaiian red shrimp</name>
    <dbReference type="NCBI Taxonomy" id="373956"/>
    <lineage>
        <taxon>Eukaryota</taxon>
        <taxon>Metazoa</taxon>
        <taxon>Ecdysozoa</taxon>
        <taxon>Arthropoda</taxon>
        <taxon>Crustacea</taxon>
        <taxon>Multicrustacea</taxon>
        <taxon>Malacostraca</taxon>
        <taxon>Eumalacostraca</taxon>
        <taxon>Eucarida</taxon>
        <taxon>Decapoda</taxon>
        <taxon>Pleocyemata</taxon>
        <taxon>Caridea</taxon>
        <taxon>Atyoidea</taxon>
        <taxon>Atyidae</taxon>
        <taxon>Halocaridina</taxon>
    </lineage>
</organism>
<dbReference type="GO" id="GO:0005634">
    <property type="term" value="C:nucleus"/>
    <property type="evidence" value="ECO:0007669"/>
    <property type="project" value="UniProtKB-SubCell"/>
</dbReference>
<evidence type="ECO:0000313" key="16">
    <source>
        <dbReference type="Proteomes" id="UP001381693"/>
    </source>
</evidence>
<dbReference type="GO" id="GO:0030496">
    <property type="term" value="C:midbody"/>
    <property type="evidence" value="ECO:0007669"/>
    <property type="project" value="UniProtKB-SubCell"/>
</dbReference>
<evidence type="ECO:0000256" key="10">
    <source>
        <dbReference type="ARBA" id="ARBA00053682"/>
    </source>
</evidence>
<dbReference type="GO" id="GO:0005813">
    <property type="term" value="C:centrosome"/>
    <property type="evidence" value="ECO:0007669"/>
    <property type="project" value="UniProtKB-SubCell"/>
</dbReference>
<feature type="coiled-coil region" evidence="12">
    <location>
        <begin position="18"/>
        <end position="60"/>
    </location>
</feature>
<keyword evidence="12" id="KW-0175">Coiled coil</keyword>
<dbReference type="AlphaFoldDB" id="A0AAN8XQX0"/>
<dbReference type="Proteomes" id="UP001381693">
    <property type="component" value="Unassembled WGS sequence"/>
</dbReference>
<feature type="region of interest" description="Disordered" evidence="13">
    <location>
        <begin position="191"/>
        <end position="224"/>
    </location>
</feature>
<accession>A0AAN8XQX0</accession>
<evidence type="ECO:0000256" key="7">
    <source>
        <dbReference type="ARBA" id="ARBA00023212"/>
    </source>
</evidence>
<dbReference type="GO" id="GO:0005737">
    <property type="term" value="C:cytoplasm"/>
    <property type="evidence" value="ECO:0007669"/>
    <property type="project" value="UniProtKB-ARBA"/>
</dbReference>
<sequence>MAGMNSNAVVEQQLIAATQIIEKQLDAEIERLDNLDSEDLDAIRRERIAAMKKRQQKKQEWIANGHGDYGELYDEKDFFEATKKSENVVCHFYRDQFDRCKIVDKHLKILAKTHVETKFCKINAEKAPFLTERLKIRVLPTLCLVKNGKTKDYIVGFTDLGNTDDFTTDMMEWRIARADVIEYNGDLLCPPTSGGRGGGQRMDIQHKRTIRDGMKRNDSDSDSD</sequence>
<comment type="subunit">
    <text evidence="11">Forms ternary complexes with the chaperonin TCP1 complex, spanning the cylindrical chaperonin cavity and contacting at least 2 subunits.</text>
</comment>
<evidence type="ECO:0000256" key="5">
    <source>
        <dbReference type="ARBA" id="ARBA00022490"/>
    </source>
</evidence>
<dbReference type="CDD" id="cd02989">
    <property type="entry name" value="Phd_like_TxnDC9"/>
    <property type="match status" value="1"/>
</dbReference>
<evidence type="ECO:0000256" key="3">
    <source>
        <dbReference type="ARBA" id="ARBA00004300"/>
    </source>
</evidence>
<comment type="caution">
    <text evidence="15">The sequence shown here is derived from an EMBL/GenBank/DDBJ whole genome shotgun (WGS) entry which is preliminary data.</text>
</comment>
<dbReference type="PANTHER" id="PTHR21148">
    <property type="entry name" value="THIOREDOXIN DOMAIN-CONTAINING PROTEIN 9"/>
    <property type="match status" value="1"/>
</dbReference>
<keyword evidence="7" id="KW-0206">Cytoskeleton</keyword>
<reference evidence="15 16" key="1">
    <citation type="submission" date="2023-11" db="EMBL/GenBank/DDBJ databases">
        <title>Halocaridina rubra genome assembly.</title>
        <authorList>
            <person name="Smith C."/>
        </authorList>
    </citation>
    <scope>NUCLEOTIDE SEQUENCE [LARGE SCALE GENOMIC DNA]</scope>
    <source>
        <strain evidence="15">EP-1</strain>
        <tissue evidence="15">Whole</tissue>
    </source>
</reference>
<evidence type="ECO:0000256" key="12">
    <source>
        <dbReference type="SAM" id="Coils"/>
    </source>
</evidence>
<feature type="compositionally biased region" description="Basic and acidic residues" evidence="13">
    <location>
        <begin position="203"/>
        <end position="224"/>
    </location>
</feature>
<gene>
    <name evidence="15" type="primary">TXNDC9</name>
    <name evidence="15" type="ORF">SK128_010089</name>
</gene>
<keyword evidence="6" id="KW-0597">Phosphoprotein</keyword>
<dbReference type="Pfam" id="PF02114">
    <property type="entry name" value="Phosducin"/>
    <property type="match status" value="1"/>
</dbReference>
<comment type="function">
    <text evidence="10">Significantly diminishes the chaperonin TCP1 complex ATPase activity, thus negatively impacts protein folding, including that of actin or tubulin.</text>
</comment>
<dbReference type="EMBL" id="JAXCGZ010003962">
    <property type="protein sequence ID" value="KAK7082579.1"/>
    <property type="molecule type" value="Genomic_DNA"/>
</dbReference>
<evidence type="ECO:0000256" key="13">
    <source>
        <dbReference type="SAM" id="MobiDB-lite"/>
    </source>
</evidence>
<comment type="subcellular location">
    <subcellularLocation>
        <location evidence="3">Cytoplasm</location>
        <location evidence="3">Cytoskeleton</location>
        <location evidence="3">Microtubule organizing center</location>
        <location evidence="3">Centrosome</location>
    </subcellularLocation>
    <subcellularLocation>
        <location evidence="2">Midbody</location>
    </subcellularLocation>
    <subcellularLocation>
        <location evidence="1">Nucleus</location>
    </subcellularLocation>
</comment>
<evidence type="ECO:0000259" key="14">
    <source>
        <dbReference type="Pfam" id="PF02114"/>
    </source>
</evidence>
<keyword evidence="16" id="KW-1185">Reference proteome</keyword>
<dbReference type="InterPro" id="IPR036249">
    <property type="entry name" value="Thioredoxin-like_sf"/>
</dbReference>
<evidence type="ECO:0000256" key="4">
    <source>
        <dbReference type="ARBA" id="ARBA00009686"/>
    </source>
</evidence>
<keyword evidence="8" id="KW-0539">Nucleus</keyword>
<evidence type="ECO:0000256" key="2">
    <source>
        <dbReference type="ARBA" id="ARBA00004214"/>
    </source>
</evidence>
<evidence type="ECO:0000256" key="1">
    <source>
        <dbReference type="ARBA" id="ARBA00004123"/>
    </source>
</evidence>
<feature type="domain" description="Phosducin" evidence="14">
    <location>
        <begin position="34"/>
        <end position="170"/>
    </location>
</feature>
<evidence type="ECO:0000256" key="8">
    <source>
        <dbReference type="ARBA" id="ARBA00023242"/>
    </source>
</evidence>
<dbReference type="SUPFAM" id="SSF52833">
    <property type="entry name" value="Thioredoxin-like"/>
    <property type="match status" value="1"/>
</dbReference>
<evidence type="ECO:0000313" key="15">
    <source>
        <dbReference type="EMBL" id="KAK7082579.1"/>
    </source>
</evidence>
<evidence type="ECO:0000256" key="11">
    <source>
        <dbReference type="ARBA" id="ARBA00062574"/>
    </source>
</evidence>
<protein>
    <recommendedName>
        <fullName evidence="9">Thioredoxin domain-containing protein 9</fullName>
    </recommendedName>
</protein>
<dbReference type="InterPro" id="IPR024253">
    <property type="entry name" value="Phosducin_thioredoxin-like_dom"/>
</dbReference>
<comment type="similarity">
    <text evidence="4">Belongs to the phosducin family.</text>
</comment>
<evidence type="ECO:0000256" key="9">
    <source>
        <dbReference type="ARBA" id="ARBA00026148"/>
    </source>
</evidence>
<keyword evidence="5" id="KW-0963">Cytoplasm</keyword>
<dbReference type="Gene3D" id="3.40.30.10">
    <property type="entry name" value="Glutaredoxin"/>
    <property type="match status" value="1"/>
</dbReference>
<proteinExistence type="inferred from homology"/>
<dbReference type="FunFam" id="3.40.30.10:FF:000141">
    <property type="entry name" value="Thioredoxin domain-containing protein 9"/>
    <property type="match status" value="1"/>
</dbReference>
<evidence type="ECO:0000256" key="6">
    <source>
        <dbReference type="ARBA" id="ARBA00022553"/>
    </source>
</evidence>